<evidence type="ECO:0000256" key="1">
    <source>
        <dbReference type="SAM" id="MobiDB-lite"/>
    </source>
</evidence>
<feature type="region of interest" description="Disordered" evidence="1">
    <location>
        <begin position="1"/>
        <end position="26"/>
    </location>
</feature>
<feature type="compositionally biased region" description="Polar residues" evidence="1">
    <location>
        <begin position="15"/>
        <end position="26"/>
    </location>
</feature>
<sequence length="180" mass="19912">MSSAVLPTIPCKTAPTKSSSPSNRWTPVNSCKNQSLTVIFQCGWSGERLTVPAQAPSENDDTANYFDEPNSDESNIRGYTTLQDAVQGIKGKLPALYLMEEQGAASMSCGSNEVCRTEWDTTMLFNLIFDQDEKSDKEVEQVLLEDGRLAFVINIGGEIKKHKDKPTIVTRCLKKHDTYG</sequence>
<reference evidence="2" key="1">
    <citation type="submission" date="2021-01" db="EMBL/GenBank/DDBJ databases">
        <authorList>
            <person name="Corre E."/>
            <person name="Pelletier E."/>
            <person name="Niang G."/>
            <person name="Scheremetjew M."/>
            <person name="Finn R."/>
            <person name="Kale V."/>
            <person name="Holt S."/>
            <person name="Cochrane G."/>
            <person name="Meng A."/>
            <person name="Brown T."/>
            <person name="Cohen L."/>
        </authorList>
    </citation>
    <scope>NUCLEOTIDE SEQUENCE</scope>
    <source>
        <strain evidence="2">FE7</strain>
    </source>
</reference>
<protein>
    <submittedName>
        <fullName evidence="2">Uncharacterized protein</fullName>
    </submittedName>
</protein>
<dbReference type="AlphaFoldDB" id="A0A7S1VW65"/>
<dbReference type="EMBL" id="HBGM01000191">
    <property type="protein sequence ID" value="CAD9312715.1"/>
    <property type="molecule type" value="Transcribed_RNA"/>
</dbReference>
<feature type="region of interest" description="Disordered" evidence="1">
    <location>
        <begin position="52"/>
        <end position="72"/>
    </location>
</feature>
<evidence type="ECO:0000313" key="2">
    <source>
        <dbReference type="EMBL" id="CAD9312715.1"/>
    </source>
</evidence>
<organism evidence="2">
    <name type="scientific">Skeletonema marinoi</name>
    <dbReference type="NCBI Taxonomy" id="267567"/>
    <lineage>
        <taxon>Eukaryota</taxon>
        <taxon>Sar</taxon>
        <taxon>Stramenopiles</taxon>
        <taxon>Ochrophyta</taxon>
        <taxon>Bacillariophyta</taxon>
        <taxon>Coscinodiscophyceae</taxon>
        <taxon>Thalassiosirophycidae</taxon>
        <taxon>Thalassiosirales</taxon>
        <taxon>Skeletonemataceae</taxon>
        <taxon>Skeletonema</taxon>
        <taxon>Skeletonema marinoi-dohrnii complex</taxon>
    </lineage>
</organism>
<accession>A0A7S1VW65</accession>
<name>A0A7S1VW65_9STRA</name>
<proteinExistence type="predicted"/>
<gene>
    <name evidence="2" type="ORF">SMAR1039_LOCUS114</name>
</gene>